<comment type="caution">
    <text evidence="2">The sequence shown here is derived from an EMBL/GenBank/DDBJ whole genome shotgun (WGS) entry which is preliminary data.</text>
</comment>
<dbReference type="EMBL" id="AMEP01000042">
    <property type="protein sequence ID" value="EKY03073.1"/>
    <property type="molecule type" value="Genomic_DNA"/>
</dbReference>
<reference evidence="2 3" key="1">
    <citation type="submission" date="2012-05" db="EMBL/GenBank/DDBJ databases">
        <authorList>
            <person name="Weinstock G."/>
            <person name="Sodergren E."/>
            <person name="Lobos E.A."/>
            <person name="Fulton L."/>
            <person name="Fulton R."/>
            <person name="Courtney L."/>
            <person name="Fronick C."/>
            <person name="O'Laughlin M."/>
            <person name="Godfrey J."/>
            <person name="Wilson R.M."/>
            <person name="Miner T."/>
            <person name="Farmer C."/>
            <person name="Delehaunty K."/>
            <person name="Cordes M."/>
            <person name="Minx P."/>
            <person name="Tomlinson C."/>
            <person name="Chen J."/>
            <person name="Wollam A."/>
            <person name="Pepin K.H."/>
            <person name="Bhonagiri V."/>
            <person name="Zhang X."/>
            <person name="Suruliraj S."/>
            <person name="Warren W."/>
            <person name="Mitreva M."/>
            <person name="Mardis E.R."/>
            <person name="Wilson R.K."/>
        </authorList>
    </citation>
    <scope>NUCLEOTIDE SEQUENCE [LARGE SCALE GENOMIC DNA]</scope>
    <source>
        <strain evidence="2 3">F0055</strain>
    </source>
</reference>
<dbReference type="InterPro" id="IPR036515">
    <property type="entry name" value="Transposase_17_sf"/>
</dbReference>
<dbReference type="Pfam" id="PF01797">
    <property type="entry name" value="Y1_Tnp"/>
    <property type="match status" value="1"/>
</dbReference>
<protein>
    <recommendedName>
        <fullName evidence="1">Transposase IS200-like domain-containing protein</fullName>
    </recommendedName>
</protein>
<dbReference type="HOGENOM" id="CLU_1785155_0_0_10"/>
<evidence type="ECO:0000313" key="2">
    <source>
        <dbReference type="EMBL" id="EKY03073.1"/>
    </source>
</evidence>
<name>L1NI66_9BACT</name>
<dbReference type="GO" id="GO:0006313">
    <property type="term" value="P:DNA transposition"/>
    <property type="evidence" value="ECO:0007669"/>
    <property type="project" value="InterPro"/>
</dbReference>
<gene>
    <name evidence="2" type="ORF">HMPREF9151_00492</name>
</gene>
<evidence type="ECO:0000259" key="1">
    <source>
        <dbReference type="Pfam" id="PF01797"/>
    </source>
</evidence>
<proteinExistence type="predicted"/>
<dbReference type="RefSeq" id="WP_009161661.1">
    <property type="nucleotide sequence ID" value="NZ_KB290974.1"/>
</dbReference>
<dbReference type="STRING" id="1127699.HMPREF9151_00492"/>
<dbReference type="Proteomes" id="UP000010433">
    <property type="component" value="Unassembled WGS sequence"/>
</dbReference>
<accession>L1NI66</accession>
<evidence type="ECO:0000313" key="3">
    <source>
        <dbReference type="Proteomes" id="UP000010433"/>
    </source>
</evidence>
<dbReference type="GO" id="GO:0003677">
    <property type="term" value="F:DNA binding"/>
    <property type="evidence" value="ECO:0007669"/>
    <property type="project" value="InterPro"/>
</dbReference>
<dbReference type="SUPFAM" id="SSF143422">
    <property type="entry name" value="Transposase IS200-like"/>
    <property type="match status" value="1"/>
</dbReference>
<dbReference type="AlphaFoldDB" id="L1NI66"/>
<organism evidence="2 3">
    <name type="scientific">Hoylesella saccharolytica F0055</name>
    <dbReference type="NCBI Taxonomy" id="1127699"/>
    <lineage>
        <taxon>Bacteria</taxon>
        <taxon>Pseudomonadati</taxon>
        <taxon>Bacteroidota</taxon>
        <taxon>Bacteroidia</taxon>
        <taxon>Bacteroidales</taxon>
        <taxon>Prevotellaceae</taxon>
        <taxon>Hoylesella</taxon>
    </lineage>
</organism>
<sequence>MPHSLTHLLIHCVYHKGRYAPIIREEDQYRLNGFIIEQSKHLKSHCLIANGPGDHIHLLVALSANIALSQFIKEIKKNINRVSQRMPTRLLPFLSLARRLCCLFGILSTQRSCVCIHFKAERTSPKTSHARRIGTVIKKCPYNKQ</sequence>
<dbReference type="InterPro" id="IPR002686">
    <property type="entry name" value="Transposase_17"/>
</dbReference>
<feature type="domain" description="Transposase IS200-like" evidence="1">
    <location>
        <begin position="6"/>
        <end position="82"/>
    </location>
</feature>
<keyword evidence="3" id="KW-1185">Reference proteome</keyword>
<dbReference type="Gene3D" id="3.30.70.1290">
    <property type="entry name" value="Transposase IS200-like"/>
    <property type="match status" value="1"/>
</dbReference>
<dbReference type="GO" id="GO:0004803">
    <property type="term" value="F:transposase activity"/>
    <property type="evidence" value="ECO:0007669"/>
    <property type="project" value="InterPro"/>
</dbReference>